<proteinExistence type="predicted"/>
<dbReference type="PANTHER" id="PTHR46888:SF1">
    <property type="entry name" value="RIBONUCLEASE H"/>
    <property type="match status" value="1"/>
</dbReference>
<organism evidence="1 2">
    <name type="scientific">Elysia crispata</name>
    <name type="common">lettuce slug</name>
    <dbReference type="NCBI Taxonomy" id="231223"/>
    <lineage>
        <taxon>Eukaryota</taxon>
        <taxon>Metazoa</taxon>
        <taxon>Spiralia</taxon>
        <taxon>Lophotrochozoa</taxon>
        <taxon>Mollusca</taxon>
        <taxon>Gastropoda</taxon>
        <taxon>Heterobranchia</taxon>
        <taxon>Euthyneura</taxon>
        <taxon>Panpulmonata</taxon>
        <taxon>Sacoglossa</taxon>
        <taxon>Placobranchoidea</taxon>
        <taxon>Plakobranchidae</taxon>
        <taxon>Elysia</taxon>
    </lineage>
</organism>
<dbReference type="EMBL" id="JAWDGP010007586">
    <property type="protein sequence ID" value="KAK3712187.1"/>
    <property type="molecule type" value="Genomic_DNA"/>
</dbReference>
<reference evidence="1" key="1">
    <citation type="journal article" date="2023" name="G3 (Bethesda)">
        <title>A reference genome for the long-term kleptoplast-retaining sea slug Elysia crispata morphotype clarki.</title>
        <authorList>
            <person name="Eastman K.E."/>
            <person name="Pendleton A.L."/>
            <person name="Shaikh M.A."/>
            <person name="Suttiyut T."/>
            <person name="Ogas R."/>
            <person name="Tomko P."/>
            <person name="Gavelis G."/>
            <person name="Widhalm J.R."/>
            <person name="Wisecaver J.H."/>
        </authorList>
    </citation>
    <scope>NUCLEOTIDE SEQUENCE</scope>
    <source>
        <strain evidence="1">ECLA1</strain>
    </source>
</reference>
<dbReference type="Gene3D" id="1.10.4020.10">
    <property type="entry name" value="DNA breaking-rejoining enzymes"/>
    <property type="match status" value="1"/>
</dbReference>
<evidence type="ECO:0000313" key="1">
    <source>
        <dbReference type="EMBL" id="KAK3712187.1"/>
    </source>
</evidence>
<dbReference type="SUPFAM" id="SSF47353">
    <property type="entry name" value="Retrovirus capsid dimerization domain-like"/>
    <property type="match status" value="1"/>
</dbReference>
<name>A0AAE0XTV5_9GAST</name>
<dbReference type="Proteomes" id="UP001283361">
    <property type="component" value="Unassembled WGS sequence"/>
</dbReference>
<dbReference type="InterPro" id="IPR038269">
    <property type="entry name" value="SCAN_sf"/>
</dbReference>
<evidence type="ECO:0000313" key="2">
    <source>
        <dbReference type="Proteomes" id="UP001283361"/>
    </source>
</evidence>
<dbReference type="PANTHER" id="PTHR46888">
    <property type="entry name" value="ZINC KNUCKLE DOMAINCONTAINING PROTEIN-RELATED"/>
    <property type="match status" value="1"/>
</dbReference>
<keyword evidence="2" id="KW-1185">Reference proteome</keyword>
<accession>A0AAE0XTV5</accession>
<sequence length="77" mass="9243">IEAACYDRVKEILQKRYNLTEDGYRQRFRTCSSEEGENPSMFFVRLKTCLERWMELAKAPQTYEAFRERAISRLKLA</sequence>
<evidence type="ECO:0008006" key="3">
    <source>
        <dbReference type="Google" id="ProtNLM"/>
    </source>
</evidence>
<dbReference type="AlphaFoldDB" id="A0AAE0XTV5"/>
<protein>
    <recommendedName>
        <fullName evidence="3">SCAN box domain-containing protein</fullName>
    </recommendedName>
</protein>
<comment type="caution">
    <text evidence="1">The sequence shown here is derived from an EMBL/GenBank/DDBJ whole genome shotgun (WGS) entry which is preliminary data.</text>
</comment>
<feature type="non-terminal residue" evidence="1">
    <location>
        <position position="1"/>
    </location>
</feature>
<gene>
    <name evidence="1" type="ORF">RRG08_008339</name>
</gene>